<sequence>MGGPCLVDGVAREELDNFLPCRFVCRGTTWTSAEHCFQAAKFPHDPVHAERVRNAASGGDAFTMSNDRAVLCRADWEHVKVAAMYEANLAKFEQNAELRKVLMSSQGPITAFGFPFWAKWNAVLLERIREELRPESERDEVTLAVRVAAMDAVAAGKSIDPRPKGFGGTGKACAAAGGVPFPPELLQSLNKAEPRGVSSDNSPAVSTAPSRAAPAREPPPQQLSVIERLIVSVLRNPQSSQQQQVCAACGVGGGGGGESFCRACGKAYARPRMWRDDMHEMYQGSQVSP</sequence>
<gene>
    <name evidence="3" type="ORF">CPEL01642_LOCUS15866</name>
</gene>
<protein>
    <recommendedName>
        <fullName evidence="2">NADAR domain-containing protein</fullName>
    </recommendedName>
</protein>
<dbReference type="Pfam" id="PF08719">
    <property type="entry name" value="NADAR"/>
    <property type="match status" value="1"/>
</dbReference>
<dbReference type="SUPFAM" id="SSF143990">
    <property type="entry name" value="YbiA-like"/>
    <property type="match status" value="1"/>
</dbReference>
<organism evidence="3">
    <name type="scientific">Coccolithus braarudii</name>
    <dbReference type="NCBI Taxonomy" id="221442"/>
    <lineage>
        <taxon>Eukaryota</taxon>
        <taxon>Haptista</taxon>
        <taxon>Haptophyta</taxon>
        <taxon>Prymnesiophyceae</taxon>
        <taxon>Coccolithales</taxon>
        <taxon>Coccolithaceae</taxon>
        <taxon>Coccolithus</taxon>
    </lineage>
</organism>
<evidence type="ECO:0000259" key="2">
    <source>
        <dbReference type="Pfam" id="PF08719"/>
    </source>
</evidence>
<dbReference type="EMBL" id="HBEY01033228">
    <property type="protein sequence ID" value="CAD8612486.1"/>
    <property type="molecule type" value="Transcribed_RNA"/>
</dbReference>
<evidence type="ECO:0000256" key="1">
    <source>
        <dbReference type="SAM" id="MobiDB-lite"/>
    </source>
</evidence>
<dbReference type="AlphaFoldDB" id="A0A7S0LH86"/>
<dbReference type="InterPro" id="IPR012816">
    <property type="entry name" value="NADAR"/>
</dbReference>
<proteinExistence type="predicted"/>
<feature type="compositionally biased region" description="Low complexity" evidence="1">
    <location>
        <begin position="202"/>
        <end position="215"/>
    </location>
</feature>
<feature type="domain" description="NADAR" evidence="2">
    <location>
        <begin position="15"/>
        <end position="106"/>
    </location>
</feature>
<dbReference type="CDD" id="cd15457">
    <property type="entry name" value="NADAR"/>
    <property type="match status" value="1"/>
</dbReference>
<feature type="region of interest" description="Disordered" evidence="1">
    <location>
        <begin position="192"/>
        <end position="221"/>
    </location>
</feature>
<accession>A0A7S0LH86</accession>
<name>A0A7S0LH86_9EUKA</name>
<dbReference type="Gene3D" id="1.10.357.40">
    <property type="entry name" value="YbiA-like"/>
    <property type="match status" value="1"/>
</dbReference>
<reference evidence="3" key="1">
    <citation type="submission" date="2021-01" db="EMBL/GenBank/DDBJ databases">
        <authorList>
            <person name="Corre E."/>
            <person name="Pelletier E."/>
            <person name="Niang G."/>
            <person name="Scheremetjew M."/>
            <person name="Finn R."/>
            <person name="Kale V."/>
            <person name="Holt S."/>
            <person name="Cochrane G."/>
            <person name="Meng A."/>
            <person name="Brown T."/>
            <person name="Cohen L."/>
        </authorList>
    </citation>
    <scope>NUCLEOTIDE SEQUENCE</scope>
    <source>
        <strain evidence="3">PLY182g</strain>
    </source>
</reference>
<dbReference type="InterPro" id="IPR037238">
    <property type="entry name" value="YbiA-like_sf"/>
</dbReference>
<evidence type="ECO:0000313" key="3">
    <source>
        <dbReference type="EMBL" id="CAD8612486.1"/>
    </source>
</evidence>